<dbReference type="Pfam" id="PF08245">
    <property type="entry name" value="Mur_ligase_M"/>
    <property type="match status" value="1"/>
</dbReference>
<evidence type="ECO:0000259" key="4">
    <source>
        <dbReference type="Pfam" id="PF02875"/>
    </source>
</evidence>
<dbReference type="InterPro" id="IPR013221">
    <property type="entry name" value="Mur_ligase_cen"/>
</dbReference>
<dbReference type="Gene3D" id="3.90.190.20">
    <property type="entry name" value="Mur ligase, C-terminal domain"/>
    <property type="match status" value="1"/>
</dbReference>
<comment type="caution">
    <text evidence="6">The sequence shown here is derived from an EMBL/GenBank/DDBJ whole genome shotgun (WGS) entry which is preliminary data.</text>
</comment>
<feature type="domain" description="Mur ligase C-terminal" evidence="4">
    <location>
        <begin position="351"/>
        <end position="463"/>
    </location>
</feature>
<accession>A0A2S9IAK4</accession>
<evidence type="ECO:0000256" key="2">
    <source>
        <dbReference type="ARBA" id="ARBA00022741"/>
    </source>
</evidence>
<feature type="domain" description="Mur ligase central" evidence="5">
    <location>
        <begin position="132"/>
        <end position="316"/>
    </location>
</feature>
<dbReference type="RefSeq" id="WP_105593547.1">
    <property type="nucleotide sequence ID" value="NZ_PDET01000009.1"/>
</dbReference>
<dbReference type="InterPro" id="IPR036615">
    <property type="entry name" value="Mur_ligase_C_dom_sf"/>
</dbReference>
<dbReference type="SUPFAM" id="SSF53244">
    <property type="entry name" value="MurD-like peptide ligases, peptide-binding domain"/>
    <property type="match status" value="1"/>
</dbReference>
<keyword evidence="3" id="KW-0067">ATP-binding</keyword>
<protein>
    <recommendedName>
        <fullName evidence="8">UDP-N-acetylmuramoyl-tripeptide--D-alanyl-D-alanine ligase</fullName>
    </recommendedName>
</protein>
<evidence type="ECO:0000313" key="7">
    <source>
        <dbReference type="Proteomes" id="UP000239181"/>
    </source>
</evidence>
<proteinExistence type="predicted"/>
<dbReference type="InterPro" id="IPR036565">
    <property type="entry name" value="Mur-like_cat_sf"/>
</dbReference>
<dbReference type="Gene3D" id="3.40.1190.10">
    <property type="entry name" value="Mur-like, catalytic domain"/>
    <property type="match status" value="1"/>
</dbReference>
<dbReference type="GO" id="GO:0005524">
    <property type="term" value="F:ATP binding"/>
    <property type="evidence" value="ECO:0007669"/>
    <property type="project" value="UniProtKB-KW"/>
</dbReference>
<dbReference type="AlphaFoldDB" id="A0A2S9IAK4"/>
<dbReference type="Pfam" id="PF02875">
    <property type="entry name" value="Mur_ligase_C"/>
    <property type="match status" value="1"/>
</dbReference>
<evidence type="ECO:0000256" key="3">
    <source>
        <dbReference type="ARBA" id="ARBA00022840"/>
    </source>
</evidence>
<reference evidence="6 7" key="1">
    <citation type="submission" date="2017-10" db="EMBL/GenBank/DDBJ databases">
        <title>Draft genome of two endophytic bacteria isolated from 'guarana' Paullinia cupana (Mart.) Ducke.</title>
        <authorList>
            <person name="Siqueira K.A."/>
            <person name="Liotti R.G."/>
            <person name="Mendes T.A."/>
            <person name="Soares M.A."/>
        </authorList>
    </citation>
    <scope>NUCLEOTIDE SEQUENCE [LARGE SCALE GENOMIC DNA]</scope>
    <source>
        <strain evidence="6 7">342</strain>
    </source>
</reference>
<dbReference type="InterPro" id="IPR004101">
    <property type="entry name" value="Mur_ligase_C"/>
</dbReference>
<dbReference type="OrthoDB" id="9801978at2"/>
<evidence type="ECO:0000313" key="6">
    <source>
        <dbReference type="EMBL" id="PRD14827.1"/>
    </source>
</evidence>
<gene>
    <name evidence="6" type="ORF">CQW29_15085</name>
</gene>
<organism evidence="6 7">
    <name type="scientific">Pantoea coffeiphila</name>
    <dbReference type="NCBI Taxonomy" id="1465635"/>
    <lineage>
        <taxon>Bacteria</taxon>
        <taxon>Pseudomonadati</taxon>
        <taxon>Pseudomonadota</taxon>
        <taxon>Gammaproteobacteria</taxon>
        <taxon>Enterobacterales</taxon>
        <taxon>Erwiniaceae</taxon>
        <taxon>Pantoea</taxon>
    </lineage>
</organism>
<dbReference type="PANTHER" id="PTHR43024">
    <property type="entry name" value="UDP-N-ACETYLMURAMOYL-TRIPEPTIDE--D-ALANYL-D-ALANINE LIGASE"/>
    <property type="match status" value="1"/>
</dbReference>
<dbReference type="PANTHER" id="PTHR43024:SF1">
    <property type="entry name" value="UDP-N-ACETYLMURAMOYL-TRIPEPTIDE--D-ALANYL-D-ALANINE LIGASE"/>
    <property type="match status" value="1"/>
</dbReference>
<keyword evidence="7" id="KW-1185">Reference proteome</keyword>
<dbReference type="InterPro" id="IPR051046">
    <property type="entry name" value="MurCDEF_CellWall_CoF430Synth"/>
</dbReference>
<dbReference type="SUPFAM" id="SSF53623">
    <property type="entry name" value="MurD-like peptide ligases, catalytic domain"/>
    <property type="match status" value="1"/>
</dbReference>
<evidence type="ECO:0000256" key="1">
    <source>
        <dbReference type="ARBA" id="ARBA00022598"/>
    </source>
</evidence>
<dbReference type="Proteomes" id="UP000239181">
    <property type="component" value="Unassembled WGS sequence"/>
</dbReference>
<name>A0A2S9IAK4_9GAMM</name>
<sequence length="483" mass="51622">MGVVAEENITASNNNSLTSNKNYWTVQDVEKATKGSWVIPPAEGWTATGVSIFAPALQPGNMAIIRTEDDKTGLLASVALRLSPPPSCLITTEPEKILSDSIPLLKVADNTDAVLAMGRYARDKMKGRVLGITGSAGKTTCVAMVADALSAWGPTCKSNNNANLPRGVAWNIASMPWDSAHIVLEMAIGRMAVSSRMVRPEVAIFTNIQPAHLGENTTVHDVALTKSAIFVGMAPGGVAILNRDMLEWETVSQAAEAKQQNIVNYGTHPDCQYRLVEYDAQKQQVTAQIGDRTLHYTLAAGGKHMALNSLATLAAVEALGYPLEPAIEKIGQFAALAGRGEEKQVTVNGLPLTLIDDAYNANPGSMQAAIERLSGQSCSGRRIAVLGEMAELGPGSESYHTELAPLLNASQIDQIFLAGSSYKHCWEQLDEGKKGAWVDAPDDLKPLLLEALKANDTVLLKGSNSTKVHQLVSWIDQMQDKAG</sequence>
<evidence type="ECO:0000259" key="5">
    <source>
        <dbReference type="Pfam" id="PF08245"/>
    </source>
</evidence>
<dbReference type="EMBL" id="PDET01000009">
    <property type="protein sequence ID" value="PRD14827.1"/>
    <property type="molecule type" value="Genomic_DNA"/>
</dbReference>
<dbReference type="GO" id="GO:0016881">
    <property type="term" value="F:acid-amino acid ligase activity"/>
    <property type="evidence" value="ECO:0007669"/>
    <property type="project" value="InterPro"/>
</dbReference>
<keyword evidence="2" id="KW-0547">Nucleotide-binding</keyword>
<keyword evidence="1" id="KW-0436">Ligase</keyword>
<evidence type="ECO:0008006" key="8">
    <source>
        <dbReference type="Google" id="ProtNLM"/>
    </source>
</evidence>